<proteinExistence type="predicted"/>
<name>A0A1D9MCU8_9RHOB</name>
<evidence type="ECO:0000256" key="1">
    <source>
        <dbReference type="SAM" id="MobiDB-lite"/>
    </source>
</evidence>
<organism evidence="3 4">
    <name type="scientific">Rhodobacter xanthinilyticus</name>
    <dbReference type="NCBI Taxonomy" id="1850250"/>
    <lineage>
        <taxon>Bacteria</taxon>
        <taxon>Pseudomonadati</taxon>
        <taxon>Pseudomonadota</taxon>
        <taxon>Alphaproteobacteria</taxon>
        <taxon>Rhodobacterales</taxon>
        <taxon>Rhodobacter group</taxon>
        <taxon>Rhodobacter</taxon>
    </lineage>
</organism>
<dbReference type="KEGG" id="rhp:LPB142_10375"/>
<sequence length="745" mass="81904">MKPEEAAGVLDETRAAQGQGEAPEETRAPEDLAEDGDGADDQEPGLSRPYPALFETPEEAPDAAAAAGRAAFVLRAGLVDAWFLHRSDTLWVTFDNLNSIGEYDPPQPWLQGRAAKAGASILGIMASRKDWYRNAETAAVITALREAGFFARFRNILFVGASMGGYAALAYAGLVPGARVLAFSPQTTLARKIVPFDKRYRYAQRKWDWSEELPYRDAAAAITDQEVTLVYDPLEHEDRLHAARIAGPRVTRLIAPLFGHRAIRMVKELGVLQDLIEAAAAGRVDAQAWARAMRGRRDLHGWRRGLIKSADARGHDALAARVAELSLEIDPEMKAARRLLRKQRKARRAEKEARGRMSAARAEGDERILVPGGAAGVFTGEILSLGAALVVPEREHDTPLASGVIDAKGDWVELSKAWIRARKTTPAPTIHPEDEIEELAGRHLFCGHFRGHFGHFLVESSARLWALDHIEGGVDGLIYLPYRGAIEPVRRAIEGQAGFFQTLGIDLPVRSFAHIQRVERLFVPELGFGWNERYAGSPAYRAFMQGRLGAAAPAAGGEKLYVSRARLPAQRGGVLGETVIEENLARAGYEIFYPEKAPLTEQIAHYKAARQIVALDGSALHLAAYVMPAGGRVGMILRRSKANAADYDLQFRNFCGITPDVIDVIKADWVAGDAARVDFRSIGELDFGALFAQLIARGYLPADFRPELPSEAEIRALLESYEERRGEPFRALGAQERHPEDEEEE</sequence>
<evidence type="ECO:0000313" key="3">
    <source>
        <dbReference type="EMBL" id="AOZ69672.1"/>
    </source>
</evidence>
<dbReference type="Proteomes" id="UP000176562">
    <property type="component" value="Chromosome"/>
</dbReference>
<feature type="domain" description="Glycosyltransferase 61 catalytic" evidence="2">
    <location>
        <begin position="453"/>
        <end position="631"/>
    </location>
</feature>
<protein>
    <recommendedName>
        <fullName evidence="2">Glycosyltransferase 61 catalytic domain-containing protein</fullName>
    </recommendedName>
</protein>
<dbReference type="InterPro" id="IPR049625">
    <property type="entry name" value="Glyco_transf_61_cat"/>
</dbReference>
<dbReference type="InterPro" id="IPR029058">
    <property type="entry name" value="AB_hydrolase_fold"/>
</dbReference>
<evidence type="ECO:0000259" key="2">
    <source>
        <dbReference type="Pfam" id="PF04577"/>
    </source>
</evidence>
<dbReference type="AlphaFoldDB" id="A0A1D9MCU8"/>
<dbReference type="GO" id="GO:0016757">
    <property type="term" value="F:glycosyltransferase activity"/>
    <property type="evidence" value="ECO:0007669"/>
    <property type="project" value="InterPro"/>
</dbReference>
<feature type="compositionally biased region" description="Acidic residues" evidence="1">
    <location>
        <begin position="31"/>
        <end position="43"/>
    </location>
</feature>
<dbReference type="EMBL" id="CP017781">
    <property type="protein sequence ID" value="AOZ69672.1"/>
    <property type="molecule type" value="Genomic_DNA"/>
</dbReference>
<feature type="region of interest" description="Disordered" evidence="1">
    <location>
        <begin position="1"/>
        <end position="53"/>
    </location>
</feature>
<evidence type="ECO:0000313" key="4">
    <source>
        <dbReference type="Proteomes" id="UP000176562"/>
    </source>
</evidence>
<dbReference type="STRING" id="1850250.LPB142_10375"/>
<gene>
    <name evidence="3" type="ORF">LPB142_10375</name>
</gene>
<dbReference type="RefSeq" id="WP_071166331.1">
    <property type="nucleotide sequence ID" value="NZ_CP017781.1"/>
</dbReference>
<keyword evidence="4" id="KW-1185">Reference proteome</keyword>
<accession>A0A1D9MCU8</accession>
<dbReference type="Gene3D" id="3.40.50.1820">
    <property type="entry name" value="alpha/beta hydrolase"/>
    <property type="match status" value="1"/>
</dbReference>
<dbReference type="SUPFAM" id="SSF53474">
    <property type="entry name" value="alpha/beta-Hydrolases"/>
    <property type="match status" value="1"/>
</dbReference>
<dbReference type="Pfam" id="PF04577">
    <property type="entry name" value="Glyco_transf_61"/>
    <property type="match status" value="1"/>
</dbReference>
<reference evidence="3 4" key="1">
    <citation type="submission" date="2016-10" db="EMBL/GenBank/DDBJ databases">
        <title>Rhodobacter sp. LPB0142, isolated from sea water.</title>
        <authorList>
            <person name="Kim E."/>
            <person name="Yi H."/>
        </authorList>
    </citation>
    <scope>NUCLEOTIDE SEQUENCE [LARGE SCALE GENOMIC DNA]</scope>
    <source>
        <strain evidence="3 4">LPB0142</strain>
    </source>
</reference>